<gene>
    <name evidence="2" type="ORF">H8S07_01980</name>
</gene>
<organism evidence="2 3">
    <name type="scientific">Dorea hominis</name>
    <dbReference type="NCBI Taxonomy" id="2763040"/>
    <lineage>
        <taxon>Bacteria</taxon>
        <taxon>Bacillati</taxon>
        <taxon>Bacillota</taxon>
        <taxon>Clostridia</taxon>
        <taxon>Lachnospirales</taxon>
        <taxon>Lachnospiraceae</taxon>
        <taxon>Dorea</taxon>
    </lineage>
</organism>
<dbReference type="Proteomes" id="UP000647235">
    <property type="component" value="Unassembled WGS sequence"/>
</dbReference>
<name>A0ABR7ERS6_9FIRM</name>
<sequence>MNYERMIVFIICVLYIILSTFGMAYYGKRSGKGNWKIWTVFLVTNIIAVNLIIKSMSGSTMTQISEKAVSGELGTEVDILENEGMELATFDGKNHYYREGKKIFSLEDKKHIVTVPNECRNFSVSDKYIYCAVADGVLQYEKEGKLIQKRKISQGISEIWLYTGQKNLYCYVKDLKGIRYVYSFDLDDVARPGKMSSEILDQTTDYSADGNKMLEEYRAVELPDLWLIVDRSDSKVQWMDKEKTLKITGKIAGVAFVDKHEKRLVLTENMVVNYDGKDLYVRDDLLKISGENKWKDYANCITDKYSIVSADVKKNTALVRFISYGDDGRGVNRTGSLAEFEGSGFARIDLSTGKISHKVIKDKEQVLAVSDNYYSTFCKGTVKCYQVKDDKCIKESKVNGYKRNEEYTVQTCGNIVFVFVRQQNGDMKLLDAIEI</sequence>
<evidence type="ECO:0000313" key="3">
    <source>
        <dbReference type="Proteomes" id="UP000647235"/>
    </source>
</evidence>
<keyword evidence="1" id="KW-0812">Transmembrane</keyword>
<keyword evidence="3" id="KW-1185">Reference proteome</keyword>
<keyword evidence="1" id="KW-0472">Membrane</keyword>
<evidence type="ECO:0000256" key="1">
    <source>
        <dbReference type="SAM" id="Phobius"/>
    </source>
</evidence>
<comment type="caution">
    <text evidence="2">The sequence shown here is derived from an EMBL/GenBank/DDBJ whole genome shotgun (WGS) entry which is preliminary data.</text>
</comment>
<proteinExistence type="predicted"/>
<feature type="transmembrane region" description="Helical" evidence="1">
    <location>
        <begin position="6"/>
        <end position="26"/>
    </location>
</feature>
<dbReference type="EMBL" id="JACOOY010000002">
    <property type="protein sequence ID" value="MBC5664056.1"/>
    <property type="molecule type" value="Genomic_DNA"/>
</dbReference>
<reference evidence="2 3" key="1">
    <citation type="submission" date="2020-08" db="EMBL/GenBank/DDBJ databases">
        <title>Genome public.</title>
        <authorList>
            <person name="Liu C."/>
            <person name="Sun Q."/>
        </authorList>
    </citation>
    <scope>NUCLEOTIDE SEQUENCE [LARGE SCALE GENOMIC DNA]</scope>
    <source>
        <strain evidence="2 3">NSJ-36</strain>
    </source>
</reference>
<protein>
    <submittedName>
        <fullName evidence="2">Uncharacterized protein</fullName>
    </submittedName>
</protein>
<feature type="transmembrane region" description="Helical" evidence="1">
    <location>
        <begin position="35"/>
        <end position="53"/>
    </location>
</feature>
<dbReference type="RefSeq" id="WP_186855324.1">
    <property type="nucleotide sequence ID" value="NZ_JACOOY010000002.1"/>
</dbReference>
<evidence type="ECO:0000313" key="2">
    <source>
        <dbReference type="EMBL" id="MBC5664056.1"/>
    </source>
</evidence>
<keyword evidence="1" id="KW-1133">Transmembrane helix</keyword>
<accession>A0ABR7ERS6</accession>